<dbReference type="Gene3D" id="1.10.238.160">
    <property type="match status" value="1"/>
</dbReference>
<gene>
    <name evidence="2" type="ORF">NYR02_00760</name>
</gene>
<dbReference type="SUPFAM" id="SSF46955">
    <property type="entry name" value="Putative DNA-binding domain"/>
    <property type="match status" value="1"/>
</dbReference>
<dbReference type="AlphaFoldDB" id="A0A9X2WD82"/>
<dbReference type="RefSeq" id="WP_260974485.1">
    <property type="nucleotide sequence ID" value="NZ_JAOANI010000002.1"/>
</dbReference>
<sequence>MAKKPEAEGSRVISLLRQKKLNMTEAADVIGVSLTTFKRWKARGDLPRPISIGGKERWLESDMEQWLLDQNPHLRDRMELERQARVAIMKQREILRQRGVALVGD</sequence>
<proteinExistence type="predicted"/>
<comment type="caution">
    <text evidence="2">The sequence shown here is derived from an EMBL/GenBank/DDBJ whole genome shotgun (WGS) entry which is preliminary data.</text>
</comment>
<name>A0A9X2WD82_9GAMM</name>
<dbReference type="Proteomes" id="UP001147830">
    <property type="component" value="Unassembled WGS sequence"/>
</dbReference>
<accession>A0A9X2WD82</accession>
<evidence type="ECO:0000259" key="1">
    <source>
        <dbReference type="Pfam" id="PF12728"/>
    </source>
</evidence>
<evidence type="ECO:0000313" key="2">
    <source>
        <dbReference type="EMBL" id="MCT7357552.1"/>
    </source>
</evidence>
<feature type="domain" description="Helix-turn-helix" evidence="1">
    <location>
        <begin position="22"/>
        <end position="69"/>
    </location>
</feature>
<reference evidence="2" key="2">
    <citation type="submission" date="2022-08" db="EMBL/GenBank/DDBJ databases">
        <authorList>
            <person name="Dong C."/>
        </authorList>
    </citation>
    <scope>NUCLEOTIDE SEQUENCE</scope>
    <source>
        <strain evidence="2">59MF3M-4</strain>
    </source>
</reference>
<dbReference type="Pfam" id="PF12728">
    <property type="entry name" value="HTH_17"/>
    <property type="match status" value="1"/>
</dbReference>
<evidence type="ECO:0000313" key="3">
    <source>
        <dbReference type="Proteomes" id="UP001147830"/>
    </source>
</evidence>
<keyword evidence="3" id="KW-1185">Reference proteome</keyword>
<organism evidence="2 3">
    <name type="scientific">Thalassolituus pacificus</name>
    <dbReference type="NCBI Taxonomy" id="2975440"/>
    <lineage>
        <taxon>Bacteria</taxon>
        <taxon>Pseudomonadati</taxon>
        <taxon>Pseudomonadota</taxon>
        <taxon>Gammaproteobacteria</taxon>
        <taxon>Oceanospirillales</taxon>
        <taxon>Oceanospirillaceae</taxon>
        <taxon>Thalassolituus</taxon>
    </lineage>
</organism>
<dbReference type="InterPro" id="IPR009061">
    <property type="entry name" value="DNA-bd_dom_put_sf"/>
</dbReference>
<reference evidence="2" key="1">
    <citation type="journal article" date="2022" name="Front. Microbiol.">
        <title>Genome-based taxonomic rearrangement of Oceanobacter-related bacteria including the description of Thalassolituus hydrocarbonoclasticus sp. nov. and Thalassolituus pacificus sp. nov. and emended description of the genus Thalassolituus.</title>
        <authorList>
            <person name="Dong C."/>
            <person name="Wei L."/>
            <person name="Wang J."/>
            <person name="Lai Q."/>
            <person name="Huang Z."/>
            <person name="Shao Z."/>
        </authorList>
    </citation>
    <scope>NUCLEOTIDE SEQUENCE</scope>
    <source>
        <strain evidence="2">59MF3M-4</strain>
    </source>
</reference>
<dbReference type="InterPro" id="IPR041657">
    <property type="entry name" value="HTH_17"/>
</dbReference>
<dbReference type="EMBL" id="JAOANI010000002">
    <property type="protein sequence ID" value="MCT7357552.1"/>
    <property type="molecule type" value="Genomic_DNA"/>
</dbReference>
<protein>
    <recommendedName>
        <fullName evidence="1">Helix-turn-helix domain-containing protein</fullName>
    </recommendedName>
</protein>